<evidence type="ECO:0000313" key="2">
    <source>
        <dbReference type="Proteomes" id="UP001169027"/>
    </source>
</evidence>
<proteinExistence type="predicted"/>
<dbReference type="RefSeq" id="WP_301802705.1">
    <property type="nucleotide sequence ID" value="NZ_JAUJZH010000001.1"/>
</dbReference>
<evidence type="ECO:0000313" key="1">
    <source>
        <dbReference type="EMBL" id="MDO1530930.1"/>
    </source>
</evidence>
<evidence type="ECO:0008006" key="3">
    <source>
        <dbReference type="Google" id="ProtNLM"/>
    </source>
</evidence>
<accession>A0ABT8RWT9</accession>
<dbReference type="Proteomes" id="UP001169027">
    <property type="component" value="Unassembled WGS sequence"/>
</dbReference>
<comment type="caution">
    <text evidence="1">The sequence shown here is derived from an EMBL/GenBank/DDBJ whole genome shotgun (WGS) entry which is preliminary data.</text>
</comment>
<keyword evidence="2" id="KW-1185">Reference proteome</keyword>
<organism evidence="1 2">
    <name type="scientific">Variovorax ginsengisoli</name>
    <dbReference type="NCBI Taxonomy" id="363844"/>
    <lineage>
        <taxon>Bacteria</taxon>
        <taxon>Pseudomonadati</taxon>
        <taxon>Pseudomonadota</taxon>
        <taxon>Betaproteobacteria</taxon>
        <taxon>Burkholderiales</taxon>
        <taxon>Comamonadaceae</taxon>
        <taxon>Variovorax</taxon>
    </lineage>
</organism>
<dbReference type="EMBL" id="JAUKVY010000001">
    <property type="protein sequence ID" value="MDO1530930.1"/>
    <property type="molecule type" value="Genomic_DNA"/>
</dbReference>
<gene>
    <name evidence="1" type="ORF">Q2T77_01415</name>
</gene>
<name>A0ABT8RWT9_9BURK</name>
<sequence>MYRRLNPAVTLLEAAEGSPTLASLAARARDANERLAAVQDLIPTEMRAAVQAGPAEADVWCMLVNGSAAAAKLRQLAPMLQARLKTRGWDVSTIRIKVMSRR</sequence>
<protein>
    <recommendedName>
        <fullName evidence="3">DUF721 domain-containing protein</fullName>
    </recommendedName>
</protein>
<reference evidence="1" key="1">
    <citation type="submission" date="2023-06" db="EMBL/GenBank/DDBJ databases">
        <authorList>
            <person name="Jiang Y."/>
            <person name="Liu Q."/>
        </authorList>
    </citation>
    <scope>NUCLEOTIDE SEQUENCE</scope>
    <source>
        <strain evidence="1">CGMCC 1.12090</strain>
    </source>
</reference>